<keyword evidence="4 7" id="KW-0812">Transmembrane</keyword>
<dbReference type="Pfam" id="PF02470">
    <property type="entry name" value="MlaD"/>
    <property type="match status" value="2"/>
</dbReference>
<evidence type="ECO:0000256" key="1">
    <source>
        <dbReference type="ARBA" id="ARBA00004533"/>
    </source>
</evidence>
<organism evidence="9 10">
    <name type="scientific">Trinickia caryophylli</name>
    <name type="common">Paraburkholderia caryophylli</name>
    <dbReference type="NCBI Taxonomy" id="28094"/>
    <lineage>
        <taxon>Bacteria</taxon>
        <taxon>Pseudomonadati</taxon>
        <taxon>Pseudomonadota</taxon>
        <taxon>Betaproteobacteria</taxon>
        <taxon>Burkholderiales</taxon>
        <taxon>Burkholderiaceae</taxon>
        <taxon>Trinickia</taxon>
    </lineage>
</organism>
<evidence type="ECO:0000313" key="9">
    <source>
        <dbReference type="EMBL" id="SME96196.1"/>
    </source>
</evidence>
<keyword evidence="5 7" id="KW-1133">Transmembrane helix</keyword>
<dbReference type="OrthoDB" id="9806984at2"/>
<evidence type="ECO:0000313" key="10">
    <source>
        <dbReference type="Proteomes" id="UP000192911"/>
    </source>
</evidence>
<evidence type="ECO:0000256" key="5">
    <source>
        <dbReference type="ARBA" id="ARBA00022989"/>
    </source>
</evidence>
<evidence type="ECO:0000256" key="6">
    <source>
        <dbReference type="ARBA" id="ARBA00023136"/>
    </source>
</evidence>
<sequence>MSDTRLRRTQAEIRRSAWPGWIWAVPVAAFGLAGWLGIRALVHGGETVTVTFDEAYGMKADDTIVTLRGVKVGDVTDVALARDGRHVDVELRIERDEEKYLRRGTQFFLTGARADFSDPSSMKALLAGPEIVMEPGPGEPVRRFAGSTHRPALPAVHGPTVAYVVRFDGAAGEIEDGAEVVLRGFRVGTVTGVRLAYDAHDGTLSTPVRVELEPDKLGIAGVAPPADGNWRGIVDAMMRRLVAEGLRARLAQDPPLIGARKVQLEFVPGAAAAELADDAGVPVIPSVASADVDAIAAKADQVMTKLNALPIEETGRDVRRIAARIGALASSPELADSLAHIDRAVTEIDRTLRQVSPQIGPLVAQLRETAKAADSAVAAANRTIGGDATSQNDLPGALRELTDMARSVRALADYLDRHPESLVRGKQKEGR</sequence>
<dbReference type="Proteomes" id="UP000192911">
    <property type="component" value="Unassembled WGS sequence"/>
</dbReference>
<dbReference type="AlphaFoldDB" id="A0A1X7CH15"/>
<dbReference type="InterPro" id="IPR051800">
    <property type="entry name" value="PqiA-PqiB_transport"/>
</dbReference>
<reference evidence="10" key="1">
    <citation type="submission" date="2017-04" db="EMBL/GenBank/DDBJ databases">
        <authorList>
            <person name="Varghese N."/>
            <person name="Submissions S."/>
        </authorList>
    </citation>
    <scope>NUCLEOTIDE SEQUENCE [LARGE SCALE GENOMIC DNA]</scope>
    <source>
        <strain evidence="10">Ballard 720</strain>
    </source>
</reference>
<feature type="transmembrane region" description="Helical" evidence="7">
    <location>
        <begin position="21"/>
        <end position="42"/>
    </location>
</feature>
<gene>
    <name evidence="9" type="ORF">SAMN06295900_101363</name>
</gene>
<keyword evidence="3" id="KW-0997">Cell inner membrane</keyword>
<evidence type="ECO:0000256" key="2">
    <source>
        <dbReference type="ARBA" id="ARBA00022475"/>
    </source>
</evidence>
<evidence type="ECO:0000256" key="4">
    <source>
        <dbReference type="ARBA" id="ARBA00022692"/>
    </source>
</evidence>
<dbReference type="GeneID" id="95549161"/>
<dbReference type="RefSeq" id="WP_085224428.1">
    <property type="nucleotide sequence ID" value="NZ_BSQD01000001.1"/>
</dbReference>
<name>A0A1X7CH15_TRICW</name>
<keyword evidence="6 7" id="KW-0472">Membrane</keyword>
<evidence type="ECO:0000259" key="8">
    <source>
        <dbReference type="Pfam" id="PF02470"/>
    </source>
</evidence>
<feature type="domain" description="Mce/MlaD" evidence="8">
    <location>
        <begin position="160"/>
        <end position="265"/>
    </location>
</feature>
<dbReference type="PANTHER" id="PTHR30462">
    <property type="entry name" value="INTERMEMBRANE TRANSPORT PROTEIN PQIB-RELATED"/>
    <property type="match status" value="1"/>
</dbReference>
<accession>A0A1X7CH15</accession>
<keyword evidence="10" id="KW-1185">Reference proteome</keyword>
<keyword evidence="2" id="KW-1003">Cell membrane</keyword>
<comment type="subcellular location">
    <subcellularLocation>
        <location evidence="1">Cell inner membrane</location>
    </subcellularLocation>
</comment>
<dbReference type="InterPro" id="IPR003399">
    <property type="entry name" value="Mce/MlaD"/>
</dbReference>
<proteinExistence type="predicted"/>
<feature type="domain" description="Mce/MlaD" evidence="8">
    <location>
        <begin position="45"/>
        <end position="110"/>
    </location>
</feature>
<dbReference type="STRING" id="28094.SAMN06295900_101363"/>
<evidence type="ECO:0000256" key="3">
    <source>
        <dbReference type="ARBA" id="ARBA00022519"/>
    </source>
</evidence>
<protein>
    <submittedName>
        <fullName evidence="9">MlaD protein</fullName>
    </submittedName>
</protein>
<dbReference type="EMBL" id="FXAH01000001">
    <property type="protein sequence ID" value="SME96196.1"/>
    <property type="molecule type" value="Genomic_DNA"/>
</dbReference>
<evidence type="ECO:0000256" key="7">
    <source>
        <dbReference type="SAM" id="Phobius"/>
    </source>
</evidence>
<dbReference type="PANTHER" id="PTHR30462:SF2">
    <property type="entry name" value="INTERMEMBRANE TRANSPORT PROTEIN PQIB"/>
    <property type="match status" value="1"/>
</dbReference>
<dbReference type="GO" id="GO:0005886">
    <property type="term" value="C:plasma membrane"/>
    <property type="evidence" value="ECO:0007669"/>
    <property type="project" value="UniProtKB-SubCell"/>
</dbReference>